<accession>A0A9J6ZRM2</accession>
<keyword evidence="1" id="KW-0732">Signal</keyword>
<feature type="chain" id="PRO_5039942668" evidence="1">
    <location>
        <begin position="21"/>
        <end position="664"/>
    </location>
</feature>
<evidence type="ECO:0000256" key="1">
    <source>
        <dbReference type="SAM" id="SignalP"/>
    </source>
</evidence>
<feature type="signal peptide" evidence="1">
    <location>
        <begin position="1"/>
        <end position="20"/>
    </location>
</feature>
<evidence type="ECO:0000313" key="2">
    <source>
        <dbReference type="EMBL" id="URW80230.1"/>
    </source>
</evidence>
<evidence type="ECO:0000313" key="3">
    <source>
        <dbReference type="Proteomes" id="UP001056426"/>
    </source>
</evidence>
<keyword evidence="3" id="KW-1185">Reference proteome</keyword>
<dbReference type="KEGG" id="alkq:M9189_02500"/>
<sequence length="664" mass="77143">MRTRLILISALYALSFSSFAQGRMSLPQEGEPGQEEGQRTELVHKVRNWHLEDMGSRADTVPVDTLSLGFQVHNHAYKRAMSNVQLGNIGAAWMPAMVSQMPLSRHFLFTESYTHVFTQPEEWLYYNSTTPYTNLYYQYSGPKARSEEVLGVLFSQNVNRKWNVGFSYDLTSSVGKYNAQKVDNRNFRVFSSYSGKVYEIYGNYIYSKADHLENGGIVDEDHILNPEKYDWGRSNNIPVQFYTASNRIDNNRLYISQALKIGKIAVNQGESGKRQTPLATVLHSLDIDRSRRLHRIDELARMYNESEGNFFYSNIYADTTMTRDSLYYTRVANTVQLKFNEEANTLLRFGLRAFISNEIETFRVQRPPVVTGTFTTAPEYLMEKLRYSTTFVGGQIFKNLGETFRWNAGMRFYFQGYRVGDSEITGAAESSFRVGRDTASVYANGGIYLTSPSYFEEHYYSNHFRWDNDFGKVETMRVAGGVSIPTRRLELSAEGRFINDYVFWNSEALPEQTSSFISLIEFRLYKHFILAHRLHSRNTVLYQISSHQEIVPLPEFSVFSSNYYENTLFKVLLFQFGFDFRYNSLWYAPAYMPALSRFYVQNERKVGDYPYVDLFLNMQLKRARIFIKLDHLSMGMTSNQYFHTVGYPASPRSLRFGVSWNFYD</sequence>
<organism evidence="2 3">
    <name type="scientific">Xiashengella succiniciproducens</name>
    <dbReference type="NCBI Taxonomy" id="2949635"/>
    <lineage>
        <taxon>Bacteria</taxon>
        <taxon>Pseudomonadati</taxon>
        <taxon>Bacteroidota</taxon>
        <taxon>Bacteroidia</taxon>
        <taxon>Marinilabiliales</taxon>
        <taxon>Marinilabiliaceae</taxon>
        <taxon>Xiashengella</taxon>
    </lineage>
</organism>
<dbReference type="AlphaFoldDB" id="A0A9J6ZRM2"/>
<dbReference type="Pfam" id="PF14121">
    <property type="entry name" value="Porin_10"/>
    <property type="match status" value="1"/>
</dbReference>
<name>A0A9J6ZRM2_9BACT</name>
<dbReference type="RefSeq" id="WP_250724371.1">
    <property type="nucleotide sequence ID" value="NZ_CP098400.1"/>
</dbReference>
<protein>
    <submittedName>
        <fullName evidence="2">Porin</fullName>
    </submittedName>
</protein>
<reference evidence="2" key="2">
    <citation type="submission" date="2022-06" db="EMBL/GenBank/DDBJ databases">
        <title>Xiashengella guii gen. nov. sp. nov., a bacterium isolated form anaerobic digestion tank.</title>
        <authorList>
            <person name="Huang H."/>
        </authorList>
    </citation>
    <scope>NUCLEOTIDE SEQUENCE</scope>
    <source>
        <strain evidence="2">Ai-910</strain>
    </source>
</reference>
<dbReference type="InterPro" id="IPR025631">
    <property type="entry name" value="Porin_10"/>
</dbReference>
<proteinExistence type="predicted"/>
<dbReference type="Proteomes" id="UP001056426">
    <property type="component" value="Chromosome"/>
</dbReference>
<reference evidence="2" key="1">
    <citation type="submission" date="2022-05" db="EMBL/GenBank/DDBJ databases">
        <authorList>
            <person name="Sun X."/>
        </authorList>
    </citation>
    <scope>NUCLEOTIDE SEQUENCE</scope>
    <source>
        <strain evidence="2">Ai-910</strain>
    </source>
</reference>
<dbReference type="EMBL" id="CP098400">
    <property type="protein sequence ID" value="URW80230.1"/>
    <property type="molecule type" value="Genomic_DNA"/>
</dbReference>
<gene>
    <name evidence="2" type="ORF">M9189_02500</name>
</gene>